<keyword evidence="3" id="KW-0406">Ion transport</keyword>
<comment type="similarity">
    <text evidence="3">Belongs to the ligand-gated ion channel (TC 1.A.9) family.</text>
</comment>
<dbReference type="Proteomes" id="UP001497623">
    <property type="component" value="Unassembled WGS sequence"/>
</dbReference>
<organism evidence="5 6">
    <name type="scientific">Meganyctiphanes norvegica</name>
    <name type="common">Northern krill</name>
    <name type="synonym">Thysanopoda norvegica</name>
    <dbReference type="NCBI Taxonomy" id="48144"/>
    <lineage>
        <taxon>Eukaryota</taxon>
        <taxon>Metazoa</taxon>
        <taxon>Ecdysozoa</taxon>
        <taxon>Arthropoda</taxon>
        <taxon>Crustacea</taxon>
        <taxon>Multicrustacea</taxon>
        <taxon>Malacostraca</taxon>
        <taxon>Eumalacostraca</taxon>
        <taxon>Eucarida</taxon>
        <taxon>Euphausiacea</taxon>
        <taxon>Euphausiidae</taxon>
        <taxon>Meganyctiphanes</taxon>
    </lineage>
</organism>
<dbReference type="InterPro" id="IPR006202">
    <property type="entry name" value="Neur_chan_lig-bd"/>
</dbReference>
<comment type="caution">
    <text evidence="5">The sequence shown here is derived from an EMBL/GenBank/DDBJ whole genome shotgun (WGS) entry which is preliminary data.</text>
</comment>
<gene>
    <name evidence="5" type="ORF">MNOR_LOCUS33247</name>
</gene>
<proteinExistence type="inferred from homology"/>
<dbReference type="GO" id="GO:0005230">
    <property type="term" value="F:extracellular ligand-gated monoatomic ion channel activity"/>
    <property type="evidence" value="ECO:0007669"/>
    <property type="project" value="InterPro"/>
</dbReference>
<keyword evidence="6" id="KW-1185">Reference proteome</keyword>
<feature type="domain" description="Neurotransmitter-gated ion-channel ligand-binding" evidence="4">
    <location>
        <begin position="4"/>
        <end position="151"/>
    </location>
</feature>
<dbReference type="PRINTS" id="PR00252">
    <property type="entry name" value="NRIONCHANNEL"/>
</dbReference>
<comment type="subcellular location">
    <subcellularLocation>
        <location evidence="1">Membrane</location>
        <topology evidence="1">Multi-pass membrane protein</topology>
    </subcellularLocation>
</comment>
<dbReference type="GO" id="GO:0004888">
    <property type="term" value="F:transmembrane signaling receptor activity"/>
    <property type="evidence" value="ECO:0007669"/>
    <property type="project" value="InterPro"/>
</dbReference>
<accession>A0AAV2S7C6</accession>
<keyword evidence="3" id="KW-0407">Ion channel</keyword>
<keyword evidence="3" id="KW-0813">Transport</keyword>
<evidence type="ECO:0000313" key="6">
    <source>
        <dbReference type="Proteomes" id="UP001497623"/>
    </source>
</evidence>
<dbReference type="EMBL" id="CAXKWB010047455">
    <property type="protein sequence ID" value="CAL4165387.1"/>
    <property type="molecule type" value="Genomic_DNA"/>
</dbReference>
<evidence type="ECO:0000256" key="1">
    <source>
        <dbReference type="ARBA" id="ARBA00004141"/>
    </source>
</evidence>
<evidence type="ECO:0000313" key="5">
    <source>
        <dbReference type="EMBL" id="CAL4165387.1"/>
    </source>
</evidence>
<feature type="non-terminal residue" evidence="5">
    <location>
        <position position="171"/>
    </location>
</feature>
<keyword evidence="2" id="KW-0472">Membrane</keyword>
<evidence type="ECO:0000256" key="2">
    <source>
        <dbReference type="ARBA" id="ARBA00023136"/>
    </source>
</evidence>
<dbReference type="GO" id="GO:0016020">
    <property type="term" value="C:membrane"/>
    <property type="evidence" value="ECO:0007669"/>
    <property type="project" value="UniProtKB-SubCell"/>
</dbReference>
<dbReference type="PANTHER" id="PTHR18945">
    <property type="entry name" value="NEUROTRANSMITTER GATED ION CHANNEL"/>
    <property type="match status" value="1"/>
</dbReference>
<evidence type="ECO:0000256" key="3">
    <source>
        <dbReference type="RuleBase" id="RU000687"/>
    </source>
</evidence>
<dbReference type="PROSITE" id="PS00236">
    <property type="entry name" value="NEUROTR_ION_CHANNEL"/>
    <property type="match status" value="1"/>
</dbReference>
<dbReference type="SUPFAM" id="SSF63712">
    <property type="entry name" value="Nicotinic receptor ligand binding domain-like"/>
    <property type="match status" value="1"/>
</dbReference>
<dbReference type="Pfam" id="PF02931">
    <property type="entry name" value="Neur_chan_LBD"/>
    <property type="match status" value="1"/>
</dbReference>
<sequence length="171" mass="19432">MTTLDVTVISIRTFDLLEQKLDIDILMVLEWNDPRLNYANLNNQSVLNYVQNKDDLWIPKLYITDDTQGKADRNERSSIIVIVKQANQLPNNLEFLSEDLIYSGSDNPLILTQEQTVSFQCQFDLGNYPFDDQTCSLTFTLAGVDGTMVNLLEGKIGAIYNGTKILPEYEV</sequence>
<dbReference type="Gene3D" id="2.70.170.10">
    <property type="entry name" value="Neurotransmitter-gated ion-channel ligand-binding domain"/>
    <property type="match status" value="1"/>
</dbReference>
<evidence type="ECO:0000259" key="4">
    <source>
        <dbReference type="Pfam" id="PF02931"/>
    </source>
</evidence>
<protein>
    <recommendedName>
        <fullName evidence="4">Neurotransmitter-gated ion-channel ligand-binding domain-containing protein</fullName>
    </recommendedName>
</protein>
<dbReference type="AlphaFoldDB" id="A0AAV2S7C6"/>
<dbReference type="InterPro" id="IPR006201">
    <property type="entry name" value="Neur_channel"/>
</dbReference>
<dbReference type="InterPro" id="IPR036734">
    <property type="entry name" value="Neur_chan_lig-bd_sf"/>
</dbReference>
<name>A0AAV2S7C6_MEGNR</name>
<dbReference type="InterPro" id="IPR018000">
    <property type="entry name" value="Neurotransmitter_ion_chnl_CS"/>
</dbReference>
<reference evidence="5 6" key="1">
    <citation type="submission" date="2024-05" db="EMBL/GenBank/DDBJ databases">
        <authorList>
            <person name="Wallberg A."/>
        </authorList>
    </citation>
    <scope>NUCLEOTIDE SEQUENCE [LARGE SCALE GENOMIC DNA]</scope>
</reference>